<dbReference type="OrthoDB" id="7786950at2759"/>
<accession>A0A7R8UJQ3</accession>
<dbReference type="EMBL" id="LR899010">
    <property type="protein sequence ID" value="CAD7081923.1"/>
    <property type="molecule type" value="Genomic_DNA"/>
</dbReference>
<dbReference type="Proteomes" id="UP000594454">
    <property type="component" value="Chromosome 2"/>
</dbReference>
<sequence length="284" mass="32748">MSQMLLNNVPKRILAKATLVNVYMPPKHRPKVLVLCTDCHLYEVERKEIAFSYDLSDSVLKDVVLPRYVLKDSYGELDCSISQRSDSELEDVRFGKYYTYSGCKKRLFILIKAFDKLVVVERTDEGFMLVKEYTNVDRFEVTDPDSNYRAVIAIYQNGLSPIFETFIENHYNDLPSTPKIVEQDESFSVATERISEVKTELAVQKVATSRQFIDLKDHLTFGPDQIRSDRIEEKQPLGKYGDIWMKISGEFLVIGIPVINNCSRRLSLKSLHFNAFVESLQGFE</sequence>
<reference evidence="1 2" key="1">
    <citation type="submission" date="2020-11" db="EMBL/GenBank/DDBJ databases">
        <authorList>
            <person name="Wallbank WR R."/>
            <person name="Pardo Diaz C."/>
            <person name="Kozak K."/>
            <person name="Martin S."/>
            <person name="Jiggins C."/>
            <person name="Moest M."/>
            <person name="Warren A I."/>
            <person name="Generalovic N T."/>
            <person name="Byers J.R.P. K."/>
            <person name="Montejo-Kovacevich G."/>
            <person name="Yen C E."/>
        </authorList>
    </citation>
    <scope>NUCLEOTIDE SEQUENCE [LARGE SCALE GENOMIC DNA]</scope>
</reference>
<gene>
    <name evidence="1" type="ORF">HERILL_LOCUS5003</name>
</gene>
<evidence type="ECO:0000313" key="2">
    <source>
        <dbReference type="Proteomes" id="UP000594454"/>
    </source>
</evidence>
<organism evidence="1 2">
    <name type="scientific">Hermetia illucens</name>
    <name type="common">Black soldier fly</name>
    <dbReference type="NCBI Taxonomy" id="343691"/>
    <lineage>
        <taxon>Eukaryota</taxon>
        <taxon>Metazoa</taxon>
        <taxon>Ecdysozoa</taxon>
        <taxon>Arthropoda</taxon>
        <taxon>Hexapoda</taxon>
        <taxon>Insecta</taxon>
        <taxon>Pterygota</taxon>
        <taxon>Neoptera</taxon>
        <taxon>Endopterygota</taxon>
        <taxon>Diptera</taxon>
        <taxon>Brachycera</taxon>
        <taxon>Stratiomyomorpha</taxon>
        <taxon>Stratiomyidae</taxon>
        <taxon>Hermetiinae</taxon>
        <taxon>Hermetia</taxon>
    </lineage>
</organism>
<protein>
    <submittedName>
        <fullName evidence="1">Uncharacterized protein</fullName>
    </submittedName>
</protein>
<dbReference type="AlphaFoldDB" id="A0A7R8UJQ3"/>
<dbReference type="InParanoid" id="A0A7R8UJQ3"/>
<evidence type="ECO:0000313" key="1">
    <source>
        <dbReference type="EMBL" id="CAD7081923.1"/>
    </source>
</evidence>
<keyword evidence="2" id="KW-1185">Reference proteome</keyword>
<proteinExistence type="predicted"/>
<name>A0A7R8UJQ3_HERIL</name>